<dbReference type="RefSeq" id="XP_033573006.1">
    <property type="nucleotide sequence ID" value="XM_033712330.1"/>
</dbReference>
<name>A0A6A6YB54_9PEZI</name>
<dbReference type="EMBL" id="MU003708">
    <property type="protein sequence ID" value="KAF2806042.1"/>
    <property type="molecule type" value="Genomic_DNA"/>
</dbReference>
<gene>
    <name evidence="1 3" type="ORF">BDZ99DRAFT_102809</name>
</gene>
<sequence>MIRNHGPLRPASSSLLNVSLVWTKLSSARSITMDTNTISLHLLLNPPHFLTRQLRMFVGSLSHALISMALTFSLANPIPTRRTSVRMLSCQEANSNSFTNQVGHCGALSRQDLSGLSTVTRKIIYLDFLG</sequence>
<evidence type="ECO:0000313" key="3">
    <source>
        <dbReference type="RefSeq" id="XP_033573006.1"/>
    </source>
</evidence>
<keyword evidence="2" id="KW-1185">Reference proteome</keyword>
<organism evidence="1">
    <name type="scientific">Mytilinidion resinicola</name>
    <dbReference type="NCBI Taxonomy" id="574789"/>
    <lineage>
        <taxon>Eukaryota</taxon>
        <taxon>Fungi</taxon>
        <taxon>Dikarya</taxon>
        <taxon>Ascomycota</taxon>
        <taxon>Pezizomycotina</taxon>
        <taxon>Dothideomycetes</taxon>
        <taxon>Pleosporomycetidae</taxon>
        <taxon>Mytilinidiales</taxon>
        <taxon>Mytilinidiaceae</taxon>
        <taxon>Mytilinidion</taxon>
    </lineage>
</organism>
<protein>
    <submittedName>
        <fullName evidence="1 3">Uncharacterized protein</fullName>
    </submittedName>
</protein>
<accession>A0A6A6YB54</accession>
<evidence type="ECO:0000313" key="2">
    <source>
        <dbReference type="Proteomes" id="UP000504636"/>
    </source>
</evidence>
<reference evidence="1 3" key="1">
    <citation type="journal article" date="2020" name="Stud. Mycol.">
        <title>101 Dothideomycetes genomes: a test case for predicting lifestyles and emergence of pathogens.</title>
        <authorList>
            <person name="Haridas S."/>
            <person name="Albert R."/>
            <person name="Binder M."/>
            <person name="Bloem J."/>
            <person name="Labutti K."/>
            <person name="Salamov A."/>
            <person name="Andreopoulos B."/>
            <person name="Baker S."/>
            <person name="Barry K."/>
            <person name="Bills G."/>
            <person name="Bluhm B."/>
            <person name="Cannon C."/>
            <person name="Castanera R."/>
            <person name="Culley D."/>
            <person name="Daum C."/>
            <person name="Ezra D."/>
            <person name="Gonzalez J."/>
            <person name="Henrissat B."/>
            <person name="Kuo A."/>
            <person name="Liang C."/>
            <person name="Lipzen A."/>
            <person name="Lutzoni F."/>
            <person name="Magnuson J."/>
            <person name="Mondo S."/>
            <person name="Nolan M."/>
            <person name="Ohm R."/>
            <person name="Pangilinan J."/>
            <person name="Park H.-J."/>
            <person name="Ramirez L."/>
            <person name="Alfaro M."/>
            <person name="Sun H."/>
            <person name="Tritt A."/>
            <person name="Yoshinaga Y."/>
            <person name="Zwiers L.-H."/>
            <person name="Turgeon B."/>
            <person name="Goodwin S."/>
            <person name="Spatafora J."/>
            <person name="Crous P."/>
            <person name="Grigoriev I."/>
        </authorList>
    </citation>
    <scope>NUCLEOTIDE SEQUENCE</scope>
    <source>
        <strain evidence="1 3">CBS 304.34</strain>
    </source>
</reference>
<evidence type="ECO:0000313" key="1">
    <source>
        <dbReference type="EMBL" id="KAF2806042.1"/>
    </source>
</evidence>
<dbReference type="GeneID" id="54453223"/>
<reference evidence="3" key="2">
    <citation type="submission" date="2020-04" db="EMBL/GenBank/DDBJ databases">
        <authorList>
            <consortium name="NCBI Genome Project"/>
        </authorList>
    </citation>
    <scope>NUCLEOTIDE SEQUENCE</scope>
    <source>
        <strain evidence="3">CBS 304.34</strain>
    </source>
</reference>
<reference evidence="3" key="3">
    <citation type="submission" date="2025-04" db="UniProtKB">
        <authorList>
            <consortium name="RefSeq"/>
        </authorList>
    </citation>
    <scope>IDENTIFICATION</scope>
    <source>
        <strain evidence="3">CBS 304.34</strain>
    </source>
</reference>
<proteinExistence type="predicted"/>
<dbReference type="AlphaFoldDB" id="A0A6A6YB54"/>
<dbReference type="Proteomes" id="UP000504636">
    <property type="component" value="Unplaced"/>
</dbReference>